<dbReference type="Pfam" id="PF01535">
    <property type="entry name" value="PPR"/>
    <property type="match status" value="2"/>
</dbReference>
<dbReference type="Pfam" id="PF12854">
    <property type="entry name" value="PPR_1"/>
    <property type="match status" value="1"/>
</dbReference>
<feature type="repeat" description="PPR" evidence="1">
    <location>
        <begin position="223"/>
        <end position="257"/>
    </location>
</feature>
<dbReference type="Proteomes" id="UP000811246">
    <property type="component" value="Chromosome 13"/>
</dbReference>
<gene>
    <name evidence="2" type="ORF">I3842_13G042700</name>
</gene>
<dbReference type="EMBL" id="CM031837">
    <property type="protein sequence ID" value="KAG6680437.1"/>
    <property type="molecule type" value="Genomic_DNA"/>
</dbReference>
<comment type="caution">
    <text evidence="2">The sequence shown here is derived from an EMBL/GenBank/DDBJ whole genome shotgun (WGS) entry which is preliminary data.</text>
</comment>
<accession>A0A922AFL3</accession>
<feature type="repeat" description="PPR" evidence="1">
    <location>
        <begin position="294"/>
        <end position="328"/>
    </location>
</feature>
<dbReference type="PANTHER" id="PTHR47939:SF12">
    <property type="entry name" value="PENTACOTRIPEPTIDE-REPEAT REGION OF PRORP DOMAIN-CONTAINING PROTEIN"/>
    <property type="match status" value="1"/>
</dbReference>
<dbReference type="PANTHER" id="PTHR47939">
    <property type="entry name" value="MEMBRANE-ASSOCIATED SALT-INDUCIBLE PROTEIN-LIKE"/>
    <property type="match status" value="1"/>
</dbReference>
<evidence type="ECO:0000313" key="3">
    <source>
        <dbReference type="Proteomes" id="UP000811246"/>
    </source>
</evidence>
<dbReference type="PROSITE" id="PS51375">
    <property type="entry name" value="PPR"/>
    <property type="match status" value="3"/>
</dbReference>
<evidence type="ECO:0000256" key="1">
    <source>
        <dbReference type="PROSITE-ProRule" id="PRU00708"/>
    </source>
</evidence>
<evidence type="ECO:0008006" key="4">
    <source>
        <dbReference type="Google" id="ProtNLM"/>
    </source>
</evidence>
<dbReference type="InterPro" id="IPR050667">
    <property type="entry name" value="PPR-containing_protein"/>
</dbReference>
<sequence>MIVRRMAIAESIVNLLCRHHVRLFTTSPPQPPHLSNPTTNTVSPINPDHLLRVCTILYQQQLSPEPRLHSNLRACQSQFDQEEHLTHELFLQVCNNFPYSWRPVYRFFLYTDANPRFTHTSVSFNKLIDVIGKSRNIDLFWELLQEMGRRRLVNDKTFRIALKTLAAARELKKCVEFFHLMNACGYEYSLDTLNKVVEHLCGNRLVEEAKYVVSKLKDSINPSGVTYEGLIKGFCDVGDLIEASKVWNLMVDEGFEPDIDAVEKMMESLLKINRYDEAMKLFQTMRTKRINDLGLSSYRLVIEWMCKRGKTAQAYALFEEMRERGIQADNLTLASIIYGLLVRGRVREAYRIGEGIEKPDISVYHGLIKGLLRLRKASDATQVFRKMIERGCEPTMHTYIMLLQGHLGKRGRKGTDPLVNFETIFVGGLVKAEKYLEATKFVERAIWKGLEVPRFDYSKFLHYYSNEEGVVMFEEVAKKLREVGLFDLADIFQRYGEKMATRDRRRDRTTEP</sequence>
<proteinExistence type="predicted"/>
<dbReference type="AlphaFoldDB" id="A0A922AFL3"/>
<dbReference type="NCBIfam" id="TIGR00756">
    <property type="entry name" value="PPR"/>
    <property type="match status" value="3"/>
</dbReference>
<protein>
    <recommendedName>
        <fullName evidence="4">Pentatricopeptide repeat-containing protein</fullName>
    </recommendedName>
</protein>
<name>A0A922AFL3_CARIL</name>
<reference evidence="2" key="1">
    <citation type="submission" date="2021-01" db="EMBL/GenBank/DDBJ databases">
        <authorList>
            <person name="Lovell J.T."/>
            <person name="Bentley N."/>
            <person name="Bhattarai G."/>
            <person name="Jenkins J.W."/>
            <person name="Sreedasyam A."/>
            <person name="Alarcon Y."/>
            <person name="Bock C."/>
            <person name="Boston L."/>
            <person name="Carlson J."/>
            <person name="Cervantes K."/>
            <person name="Clermont K."/>
            <person name="Krom N."/>
            <person name="Kubenka K."/>
            <person name="Mamidi S."/>
            <person name="Mattison C."/>
            <person name="Monteros M."/>
            <person name="Pisani C."/>
            <person name="Plott C."/>
            <person name="Rajasekar S."/>
            <person name="Rhein H.S."/>
            <person name="Rohla C."/>
            <person name="Song M."/>
            <person name="Hilaire R.S."/>
            <person name="Shu S."/>
            <person name="Wells L."/>
            <person name="Wang X."/>
            <person name="Webber J."/>
            <person name="Heerema R.J."/>
            <person name="Klein P."/>
            <person name="Conner P."/>
            <person name="Grauke L."/>
            <person name="Grimwood J."/>
            <person name="Schmutz J."/>
            <person name="Randall J.J."/>
        </authorList>
    </citation>
    <scope>NUCLEOTIDE SEQUENCE</scope>
    <source>
        <tissue evidence="2">Leaf</tissue>
    </source>
</reference>
<dbReference type="InterPro" id="IPR002885">
    <property type="entry name" value="PPR_rpt"/>
</dbReference>
<dbReference type="Pfam" id="PF13041">
    <property type="entry name" value="PPR_2"/>
    <property type="match status" value="2"/>
</dbReference>
<feature type="repeat" description="PPR" evidence="1">
    <location>
        <begin position="360"/>
        <end position="394"/>
    </location>
</feature>
<evidence type="ECO:0000313" key="2">
    <source>
        <dbReference type="EMBL" id="KAG6680437.1"/>
    </source>
</evidence>
<organism evidence="2 3">
    <name type="scientific">Carya illinoinensis</name>
    <name type="common">Pecan</name>
    <dbReference type="NCBI Taxonomy" id="32201"/>
    <lineage>
        <taxon>Eukaryota</taxon>
        <taxon>Viridiplantae</taxon>
        <taxon>Streptophyta</taxon>
        <taxon>Embryophyta</taxon>
        <taxon>Tracheophyta</taxon>
        <taxon>Spermatophyta</taxon>
        <taxon>Magnoliopsida</taxon>
        <taxon>eudicotyledons</taxon>
        <taxon>Gunneridae</taxon>
        <taxon>Pentapetalae</taxon>
        <taxon>rosids</taxon>
        <taxon>fabids</taxon>
        <taxon>Fagales</taxon>
        <taxon>Juglandaceae</taxon>
        <taxon>Carya</taxon>
    </lineage>
</organism>